<accession>A0A3S5BTH8</accession>
<dbReference type="Proteomes" id="UP000784294">
    <property type="component" value="Unassembled WGS sequence"/>
</dbReference>
<dbReference type="EMBL" id="CAAALY010260324">
    <property type="protein sequence ID" value="VEL39168.1"/>
    <property type="molecule type" value="Genomic_DNA"/>
</dbReference>
<dbReference type="AlphaFoldDB" id="A0A3S5BTH8"/>
<reference evidence="1" key="1">
    <citation type="submission" date="2018-11" db="EMBL/GenBank/DDBJ databases">
        <authorList>
            <consortium name="Pathogen Informatics"/>
        </authorList>
    </citation>
    <scope>NUCLEOTIDE SEQUENCE</scope>
</reference>
<proteinExistence type="predicted"/>
<sequence>MCLSPLHIHLTRVDDLSGRQRLAHSTSAPLRVSPAASCINGCDWKVQTLSSLRARKRPDYTIVTSTGPALLRGHRAPLHMPRHFAPRIPHVEKTMFT</sequence>
<protein>
    <submittedName>
        <fullName evidence="1">Uncharacterized protein</fullName>
    </submittedName>
</protein>
<comment type="caution">
    <text evidence="1">The sequence shown here is derived from an EMBL/GenBank/DDBJ whole genome shotgun (WGS) entry which is preliminary data.</text>
</comment>
<evidence type="ECO:0000313" key="2">
    <source>
        <dbReference type="Proteomes" id="UP000784294"/>
    </source>
</evidence>
<evidence type="ECO:0000313" key="1">
    <source>
        <dbReference type="EMBL" id="VEL39168.1"/>
    </source>
</evidence>
<organism evidence="1 2">
    <name type="scientific">Protopolystoma xenopodis</name>
    <dbReference type="NCBI Taxonomy" id="117903"/>
    <lineage>
        <taxon>Eukaryota</taxon>
        <taxon>Metazoa</taxon>
        <taxon>Spiralia</taxon>
        <taxon>Lophotrochozoa</taxon>
        <taxon>Platyhelminthes</taxon>
        <taxon>Monogenea</taxon>
        <taxon>Polyopisthocotylea</taxon>
        <taxon>Polystomatidea</taxon>
        <taxon>Polystomatidae</taxon>
        <taxon>Protopolystoma</taxon>
    </lineage>
</organism>
<gene>
    <name evidence="1" type="ORF">PXEA_LOCUS32608</name>
</gene>
<name>A0A3S5BTH8_9PLAT</name>
<keyword evidence="2" id="KW-1185">Reference proteome</keyword>